<accession>A0AAV6SI10</accession>
<evidence type="ECO:0000313" key="1">
    <source>
        <dbReference type="EMBL" id="KAG7516727.1"/>
    </source>
</evidence>
<evidence type="ECO:0000313" key="2">
    <source>
        <dbReference type="Proteomes" id="UP000693946"/>
    </source>
</evidence>
<name>A0AAV6SI10_SOLSE</name>
<sequence length="56" mass="6385">MMRGEKSTLKPEHHSLTHTNVYSSMTYNTDDEEDAANKLLPLLPDNDVRVETRAVI</sequence>
<gene>
    <name evidence="1" type="ORF">JOB18_039262</name>
</gene>
<protein>
    <submittedName>
        <fullName evidence="1">Uncharacterized protein</fullName>
    </submittedName>
</protein>
<dbReference type="EMBL" id="JAGKHQ010000005">
    <property type="protein sequence ID" value="KAG7516727.1"/>
    <property type="molecule type" value="Genomic_DNA"/>
</dbReference>
<reference evidence="1 2" key="1">
    <citation type="journal article" date="2021" name="Sci. Rep.">
        <title>Chromosome anchoring in Senegalese sole (Solea senegalensis) reveals sex-associated markers and genome rearrangements in flatfish.</title>
        <authorList>
            <person name="Guerrero-Cozar I."/>
            <person name="Gomez-Garrido J."/>
            <person name="Berbel C."/>
            <person name="Martinez-Blanch J.F."/>
            <person name="Alioto T."/>
            <person name="Claros M.G."/>
            <person name="Gagnaire P.A."/>
            <person name="Manchado M."/>
        </authorList>
    </citation>
    <scope>NUCLEOTIDE SEQUENCE [LARGE SCALE GENOMIC DNA]</scope>
    <source>
        <strain evidence="1">Sse05_10M</strain>
    </source>
</reference>
<dbReference type="AlphaFoldDB" id="A0AAV6SI10"/>
<organism evidence="1 2">
    <name type="scientific">Solea senegalensis</name>
    <name type="common">Senegalese sole</name>
    <dbReference type="NCBI Taxonomy" id="28829"/>
    <lineage>
        <taxon>Eukaryota</taxon>
        <taxon>Metazoa</taxon>
        <taxon>Chordata</taxon>
        <taxon>Craniata</taxon>
        <taxon>Vertebrata</taxon>
        <taxon>Euteleostomi</taxon>
        <taxon>Actinopterygii</taxon>
        <taxon>Neopterygii</taxon>
        <taxon>Teleostei</taxon>
        <taxon>Neoteleostei</taxon>
        <taxon>Acanthomorphata</taxon>
        <taxon>Carangaria</taxon>
        <taxon>Pleuronectiformes</taxon>
        <taxon>Pleuronectoidei</taxon>
        <taxon>Soleidae</taxon>
        <taxon>Solea</taxon>
    </lineage>
</organism>
<proteinExistence type="predicted"/>
<keyword evidence="2" id="KW-1185">Reference proteome</keyword>
<comment type="caution">
    <text evidence="1">The sequence shown here is derived from an EMBL/GenBank/DDBJ whole genome shotgun (WGS) entry which is preliminary data.</text>
</comment>
<dbReference type="Proteomes" id="UP000693946">
    <property type="component" value="Linkage Group LG13"/>
</dbReference>